<feature type="compositionally biased region" description="Polar residues" evidence="1">
    <location>
        <begin position="1"/>
        <end position="10"/>
    </location>
</feature>
<evidence type="ECO:0000256" key="1">
    <source>
        <dbReference type="SAM" id="MobiDB-lite"/>
    </source>
</evidence>
<reference evidence="2" key="1">
    <citation type="submission" date="2016-05" db="EMBL/GenBank/DDBJ databases">
        <authorList>
            <person name="Lavstsen T."/>
            <person name="Jespersen J.S."/>
        </authorList>
    </citation>
    <scope>NUCLEOTIDE SEQUENCE</scope>
    <source>
        <tissue evidence="2">Brain</tissue>
    </source>
</reference>
<feature type="compositionally biased region" description="Low complexity" evidence="1">
    <location>
        <begin position="60"/>
        <end position="73"/>
    </location>
</feature>
<dbReference type="EMBL" id="HAEG01012724">
    <property type="protein sequence ID" value="SBR93086.1"/>
    <property type="molecule type" value="Transcribed_RNA"/>
</dbReference>
<dbReference type="AlphaFoldDB" id="A0A1A8QHU4"/>
<protein>
    <submittedName>
        <fullName evidence="2">AT-hook transcription factor</fullName>
    </submittedName>
</protein>
<feature type="compositionally biased region" description="Polar residues" evidence="1">
    <location>
        <begin position="17"/>
        <end position="32"/>
    </location>
</feature>
<accession>A0A1A8QHU4</accession>
<feature type="region of interest" description="Disordered" evidence="1">
    <location>
        <begin position="58"/>
        <end position="84"/>
    </location>
</feature>
<name>A0A1A8QHU4_9TELE</name>
<evidence type="ECO:0000313" key="2">
    <source>
        <dbReference type="EMBL" id="SBR93086.1"/>
    </source>
</evidence>
<proteinExistence type="predicted"/>
<feature type="region of interest" description="Disordered" evidence="1">
    <location>
        <begin position="1"/>
        <end position="32"/>
    </location>
</feature>
<sequence>MTSASAQKAQQDVYLEPSTSTPGVSRCTQTLSELNGAPDPLLSAVGAVEALNHRTALKQTVTSKSHPHTTTSSQPRLQTEPQTGGSLLQRLLRSSICCQSAHLSSCCAQQLFTRLLTTLHMERQGPDAPGGRRRLSDQSRQSSSAHETHLQTHGSLSGFRPAAPPAAGSGPLVLEPEPAQHQLK</sequence>
<gene>
    <name evidence="2" type="primary">AKNA</name>
</gene>
<organism evidence="2">
    <name type="scientific">Nothobranchius pienaari</name>
    <dbReference type="NCBI Taxonomy" id="704102"/>
    <lineage>
        <taxon>Eukaryota</taxon>
        <taxon>Metazoa</taxon>
        <taxon>Chordata</taxon>
        <taxon>Craniata</taxon>
        <taxon>Vertebrata</taxon>
        <taxon>Euteleostomi</taxon>
        <taxon>Actinopterygii</taxon>
        <taxon>Neopterygii</taxon>
        <taxon>Teleostei</taxon>
        <taxon>Neoteleostei</taxon>
        <taxon>Acanthomorphata</taxon>
        <taxon>Ovalentaria</taxon>
        <taxon>Atherinomorphae</taxon>
        <taxon>Cyprinodontiformes</taxon>
        <taxon>Nothobranchiidae</taxon>
        <taxon>Nothobranchius</taxon>
    </lineage>
</organism>
<feature type="compositionally biased region" description="Polar residues" evidence="1">
    <location>
        <begin position="74"/>
        <end position="84"/>
    </location>
</feature>
<reference evidence="2" key="2">
    <citation type="submission" date="2016-06" db="EMBL/GenBank/DDBJ databases">
        <title>The genome of a short-lived fish provides insights into sex chromosome evolution and the genetic control of aging.</title>
        <authorList>
            <person name="Reichwald K."/>
            <person name="Felder M."/>
            <person name="Petzold A."/>
            <person name="Koch P."/>
            <person name="Groth M."/>
            <person name="Platzer M."/>
        </authorList>
    </citation>
    <scope>NUCLEOTIDE SEQUENCE</scope>
    <source>
        <tissue evidence="2">Brain</tissue>
    </source>
</reference>
<feature type="region of interest" description="Disordered" evidence="1">
    <location>
        <begin position="122"/>
        <end position="184"/>
    </location>
</feature>